<dbReference type="InterPro" id="IPR017969">
    <property type="entry name" value="Heavy-metal-associated_CS"/>
</dbReference>
<dbReference type="Gene3D" id="3.30.70.100">
    <property type="match status" value="1"/>
</dbReference>
<sequence>MNNIIGILIVIAVLALAIIGIRRRSKKGGCCGGGGSPVPVREKKLEGRVLGKKVVTISGMHCEHCVNNVTNAINRIDGASASVSLARGEAVVSYDREVDERQIARALEQAGYRVEKISGV</sequence>
<keyword evidence="1" id="KW-0479">Metal-binding</keyword>
<reference evidence="3" key="1">
    <citation type="submission" date="2020-08" db="EMBL/GenBank/DDBJ databases">
        <title>Genome public.</title>
        <authorList>
            <person name="Liu C."/>
            <person name="Sun Q."/>
        </authorList>
    </citation>
    <scope>NUCLEOTIDE SEQUENCE</scope>
    <source>
        <strain evidence="3">BX12</strain>
    </source>
</reference>
<gene>
    <name evidence="3" type="ORF">H9L42_11485</name>
</gene>
<evidence type="ECO:0000256" key="1">
    <source>
        <dbReference type="ARBA" id="ARBA00022723"/>
    </source>
</evidence>
<accession>A0A923SRA0</accession>
<comment type="caution">
    <text evidence="3">The sequence shown here is derived from an EMBL/GenBank/DDBJ whole genome shotgun (WGS) entry which is preliminary data.</text>
</comment>
<dbReference type="PROSITE" id="PS01047">
    <property type="entry name" value="HMA_1"/>
    <property type="match status" value="1"/>
</dbReference>
<protein>
    <submittedName>
        <fullName evidence="3">Heavy-metal-associated domain-containing protein</fullName>
    </submittedName>
</protein>
<dbReference type="EMBL" id="JACRYT010000013">
    <property type="protein sequence ID" value="MBC6680441.1"/>
    <property type="molecule type" value="Genomic_DNA"/>
</dbReference>
<dbReference type="PROSITE" id="PS50846">
    <property type="entry name" value="HMA_2"/>
    <property type="match status" value="1"/>
</dbReference>
<dbReference type="InterPro" id="IPR006121">
    <property type="entry name" value="HMA_dom"/>
</dbReference>
<dbReference type="RefSeq" id="WP_187303541.1">
    <property type="nucleotide sequence ID" value="NZ_CBCTON010000024.1"/>
</dbReference>
<dbReference type="CDD" id="cd00371">
    <property type="entry name" value="HMA"/>
    <property type="match status" value="1"/>
</dbReference>
<dbReference type="GO" id="GO:0046872">
    <property type="term" value="F:metal ion binding"/>
    <property type="evidence" value="ECO:0007669"/>
    <property type="project" value="UniProtKB-KW"/>
</dbReference>
<dbReference type="SUPFAM" id="SSF55008">
    <property type="entry name" value="HMA, heavy metal-associated domain"/>
    <property type="match status" value="1"/>
</dbReference>
<keyword evidence="4" id="KW-1185">Reference proteome</keyword>
<evidence type="ECO:0000313" key="3">
    <source>
        <dbReference type="EMBL" id="MBC6680441.1"/>
    </source>
</evidence>
<dbReference type="InterPro" id="IPR036163">
    <property type="entry name" value="HMA_dom_sf"/>
</dbReference>
<dbReference type="AlphaFoldDB" id="A0A923SRA0"/>
<name>A0A923SRA0_9FIRM</name>
<dbReference type="Pfam" id="PF00403">
    <property type="entry name" value="HMA"/>
    <property type="match status" value="1"/>
</dbReference>
<dbReference type="Proteomes" id="UP000602647">
    <property type="component" value="Unassembled WGS sequence"/>
</dbReference>
<evidence type="ECO:0000313" key="4">
    <source>
        <dbReference type="Proteomes" id="UP000602647"/>
    </source>
</evidence>
<organism evidence="3 4">
    <name type="scientific">Zhenpiania hominis</name>
    <dbReference type="NCBI Taxonomy" id="2763644"/>
    <lineage>
        <taxon>Bacteria</taxon>
        <taxon>Bacillati</taxon>
        <taxon>Bacillota</taxon>
        <taxon>Clostridia</taxon>
        <taxon>Peptostreptococcales</taxon>
        <taxon>Anaerovoracaceae</taxon>
        <taxon>Zhenpiania</taxon>
    </lineage>
</organism>
<feature type="domain" description="HMA" evidence="2">
    <location>
        <begin position="51"/>
        <end position="115"/>
    </location>
</feature>
<evidence type="ECO:0000259" key="2">
    <source>
        <dbReference type="PROSITE" id="PS50846"/>
    </source>
</evidence>
<dbReference type="FunFam" id="3.30.70.100:FF:000001">
    <property type="entry name" value="ATPase copper transporting beta"/>
    <property type="match status" value="1"/>
</dbReference>
<proteinExistence type="predicted"/>